<evidence type="ECO:0000313" key="2">
    <source>
        <dbReference type="EMBL" id="EFP96919.1"/>
    </source>
</evidence>
<evidence type="ECO:0000313" key="3">
    <source>
        <dbReference type="Proteomes" id="UP000002943"/>
    </source>
</evidence>
<keyword evidence="3" id="KW-1185">Reference proteome</keyword>
<feature type="transmembrane region" description="Helical" evidence="1">
    <location>
        <begin position="62"/>
        <end position="80"/>
    </location>
</feature>
<accession>E3BIZ3</accession>
<gene>
    <name evidence="2" type="ORF">VIBC2010_19915</name>
</gene>
<keyword evidence="1" id="KW-1133">Transmembrane helix</keyword>
<evidence type="ECO:0000256" key="1">
    <source>
        <dbReference type="SAM" id="Phobius"/>
    </source>
</evidence>
<proteinExistence type="predicted"/>
<dbReference type="Proteomes" id="UP000002943">
    <property type="component" value="Unassembled WGS sequence"/>
</dbReference>
<feature type="transmembrane region" description="Helical" evidence="1">
    <location>
        <begin position="7"/>
        <end position="27"/>
    </location>
</feature>
<keyword evidence="1" id="KW-0812">Transmembrane</keyword>
<dbReference type="AlphaFoldDB" id="E3BIZ3"/>
<organism evidence="2 3">
    <name type="scientific">Vibrio caribbeanicus ATCC BAA-2122</name>
    <dbReference type="NCBI Taxonomy" id="796620"/>
    <lineage>
        <taxon>Bacteria</taxon>
        <taxon>Pseudomonadati</taxon>
        <taxon>Pseudomonadota</taxon>
        <taxon>Gammaproteobacteria</taxon>
        <taxon>Vibrionales</taxon>
        <taxon>Vibrionaceae</taxon>
        <taxon>Vibrio</taxon>
    </lineage>
</organism>
<dbReference type="EMBL" id="AEIU01000068">
    <property type="protein sequence ID" value="EFP96919.1"/>
    <property type="molecule type" value="Genomic_DNA"/>
</dbReference>
<reference evidence="2 3" key="1">
    <citation type="journal article" date="2012" name="Int. J. Syst. Evol. Microbiol.">
        <title>Vibrio caribbeanicus sp. nov., isolated from the marine sponge Scleritoderma cyanea.</title>
        <authorList>
            <person name="Hoffmann M."/>
            <person name="Monday S.R."/>
            <person name="Allard M.W."/>
            <person name="Strain E.A."/>
            <person name="Whittaker P."/>
            <person name="Naum M."/>
            <person name="McCarthy P.J."/>
            <person name="Lopez J.V."/>
            <person name="Fischer M."/>
            <person name="Brown E.W."/>
        </authorList>
    </citation>
    <scope>NUCLEOTIDE SEQUENCE [LARGE SCALE GENOMIC DNA]</scope>
    <source>
        <strain evidence="2 3">ATCC BAA-2122</strain>
    </source>
</reference>
<sequence length="86" mass="9957">MPWCDDIHFRWILSLENVCTFLAFWLLELFCFQESSRFDGRAVTLASRSAFVLMTDGSDVETLLLALICLLVVILTVWRAKKFPLL</sequence>
<comment type="caution">
    <text evidence="2">The sequence shown here is derived from an EMBL/GenBank/DDBJ whole genome shotgun (WGS) entry which is preliminary data.</text>
</comment>
<protein>
    <submittedName>
        <fullName evidence="2">Uncharacterized protein</fullName>
    </submittedName>
</protein>
<keyword evidence="1" id="KW-0472">Membrane</keyword>
<name>E3BIZ3_9VIBR</name>